<keyword evidence="2" id="KW-1185">Reference proteome</keyword>
<accession>A0A1I3I732</accession>
<sequence>MGEGAAQEQETAAIVLQAYDLLEMSMTAPTGPDAIRAVRSELEVLPREKLLQVALAITVEATNVLTHSADRPRFLRRLQHFRLEARWRAS</sequence>
<dbReference type="AlphaFoldDB" id="A0A1I3I732"/>
<gene>
    <name evidence="1" type="ORF">SAMN05216561_108146</name>
</gene>
<organism evidence="1 2">
    <name type="scientific">Nocardioides psychrotolerans</name>
    <dbReference type="NCBI Taxonomy" id="1005945"/>
    <lineage>
        <taxon>Bacteria</taxon>
        <taxon>Bacillati</taxon>
        <taxon>Actinomycetota</taxon>
        <taxon>Actinomycetes</taxon>
        <taxon>Propionibacteriales</taxon>
        <taxon>Nocardioidaceae</taxon>
        <taxon>Nocardioides</taxon>
    </lineage>
</organism>
<dbReference type="Proteomes" id="UP000198649">
    <property type="component" value="Unassembled WGS sequence"/>
</dbReference>
<dbReference type="EMBL" id="FOQG01000008">
    <property type="protein sequence ID" value="SFI43798.1"/>
    <property type="molecule type" value="Genomic_DNA"/>
</dbReference>
<proteinExistence type="predicted"/>
<evidence type="ECO:0000313" key="1">
    <source>
        <dbReference type="EMBL" id="SFI43798.1"/>
    </source>
</evidence>
<name>A0A1I3I732_9ACTN</name>
<dbReference type="RefSeq" id="WP_143099740.1">
    <property type="nucleotide sequence ID" value="NZ_BKAF01000036.1"/>
</dbReference>
<evidence type="ECO:0000313" key="2">
    <source>
        <dbReference type="Proteomes" id="UP000198649"/>
    </source>
</evidence>
<reference evidence="1 2" key="1">
    <citation type="submission" date="2016-10" db="EMBL/GenBank/DDBJ databases">
        <authorList>
            <person name="de Groot N.N."/>
        </authorList>
    </citation>
    <scope>NUCLEOTIDE SEQUENCE [LARGE SCALE GENOMIC DNA]</scope>
    <source>
        <strain evidence="1 2">CGMCC 1.11156</strain>
    </source>
</reference>
<protein>
    <submittedName>
        <fullName evidence="1">Uncharacterized protein</fullName>
    </submittedName>
</protein>